<dbReference type="KEGG" id="rter:IDM49_00700"/>
<sequence length="149" mass="15533">MVEKQRSGGFKEQVKGPLIIAVVLAVVAFFGVFIFATGGTQNAPQYSLSLSVAGAVFIVTLVLCATLMMIERPNDEHLGQGTGINRSSAKLYAEAKAKREAEARKKAVAERATGTADSATGASTASATKATTQQDAASDSQPRANGQER</sequence>
<dbReference type="EMBL" id="CP061539">
    <property type="protein sequence ID" value="QNV37865.1"/>
    <property type="molecule type" value="Genomic_DNA"/>
</dbReference>
<protein>
    <submittedName>
        <fullName evidence="3">Uncharacterized protein</fullName>
    </submittedName>
</protein>
<dbReference type="Proteomes" id="UP000516404">
    <property type="component" value="Chromosome"/>
</dbReference>
<evidence type="ECO:0000313" key="4">
    <source>
        <dbReference type="Proteomes" id="UP000516404"/>
    </source>
</evidence>
<feature type="compositionally biased region" description="Polar residues" evidence="1">
    <location>
        <begin position="139"/>
        <end position="149"/>
    </location>
</feature>
<accession>A0A7H2BDW9</accession>
<keyword evidence="4" id="KW-1185">Reference proteome</keyword>
<proteinExistence type="predicted"/>
<dbReference type="AlphaFoldDB" id="A0A7H2BDW9"/>
<keyword evidence="2" id="KW-1133">Transmembrane helix</keyword>
<organism evidence="3 4">
    <name type="scientific">Rothia terrae</name>
    <dbReference type="NCBI Taxonomy" id="396015"/>
    <lineage>
        <taxon>Bacteria</taxon>
        <taxon>Bacillati</taxon>
        <taxon>Actinomycetota</taxon>
        <taxon>Actinomycetes</taxon>
        <taxon>Micrococcales</taxon>
        <taxon>Micrococcaceae</taxon>
        <taxon>Rothia</taxon>
    </lineage>
</organism>
<feature type="region of interest" description="Disordered" evidence="1">
    <location>
        <begin position="103"/>
        <end position="149"/>
    </location>
</feature>
<name>A0A7H2BDW9_9MICC</name>
<feature type="transmembrane region" description="Helical" evidence="2">
    <location>
        <begin position="48"/>
        <end position="70"/>
    </location>
</feature>
<keyword evidence="2" id="KW-0812">Transmembrane</keyword>
<keyword evidence="2" id="KW-0472">Membrane</keyword>
<reference evidence="3 4" key="1">
    <citation type="submission" date="2020-09" db="EMBL/GenBank/DDBJ databases">
        <title>Investigation of environmental microbes.</title>
        <authorList>
            <person name="Ou Y."/>
            <person name="Kang Q."/>
        </authorList>
    </citation>
    <scope>NUCLEOTIDE SEQUENCE [LARGE SCALE GENOMIC DNA]</scope>
    <source>
        <strain evidence="3 4">KJZ-14</strain>
    </source>
</reference>
<gene>
    <name evidence="3" type="ORF">IDM49_00700</name>
</gene>
<dbReference type="RefSeq" id="WP_168615257.1">
    <property type="nucleotide sequence ID" value="NZ_BAAAOX010000007.1"/>
</dbReference>
<evidence type="ECO:0000313" key="3">
    <source>
        <dbReference type="EMBL" id="QNV37865.1"/>
    </source>
</evidence>
<evidence type="ECO:0000256" key="1">
    <source>
        <dbReference type="SAM" id="MobiDB-lite"/>
    </source>
</evidence>
<feature type="compositionally biased region" description="Low complexity" evidence="1">
    <location>
        <begin position="110"/>
        <end position="138"/>
    </location>
</feature>
<dbReference type="GeneID" id="96622740"/>
<feature type="transmembrane region" description="Helical" evidence="2">
    <location>
        <begin position="16"/>
        <end position="36"/>
    </location>
</feature>
<evidence type="ECO:0000256" key="2">
    <source>
        <dbReference type="SAM" id="Phobius"/>
    </source>
</evidence>